<feature type="signal peptide" evidence="4">
    <location>
        <begin position="1"/>
        <end position="23"/>
    </location>
</feature>
<dbReference type="GO" id="GO:0046910">
    <property type="term" value="F:pectinesterase inhibitor activity"/>
    <property type="evidence" value="ECO:0007669"/>
    <property type="project" value="UniProtKB-ARBA"/>
</dbReference>
<dbReference type="CDD" id="cd15796">
    <property type="entry name" value="CIF_like"/>
    <property type="match status" value="1"/>
</dbReference>
<sequence>MMVPVTFRIILFLYLINLPSKECNVLLPKRDADLIVKTCARTDSPDLCISALRKDPRSSSADVKGLAQIMLELSLAKAKDILKHIHQLNDGTRDPILKRYYGTCIEEYEATVINDLPEAMSELNAKDYPSSRTNADYAAETAVECENFFHGPPETRKSPLTKENNAMHDLATIAASIIHILG</sequence>
<reference evidence="6" key="1">
    <citation type="submission" date="2022-12" db="EMBL/GenBank/DDBJ databases">
        <title>Draft genome assemblies for two species of Escallonia (Escalloniales).</title>
        <authorList>
            <person name="Chanderbali A."/>
            <person name="Dervinis C."/>
            <person name="Anghel I."/>
            <person name="Soltis D."/>
            <person name="Soltis P."/>
            <person name="Zapata F."/>
        </authorList>
    </citation>
    <scope>NUCLEOTIDE SEQUENCE</scope>
    <source>
        <strain evidence="6">UCBG92.1500</strain>
        <tissue evidence="6">Leaf</tissue>
    </source>
</reference>
<dbReference type="InterPro" id="IPR034087">
    <property type="entry name" value="C/VIF1"/>
</dbReference>
<dbReference type="PANTHER" id="PTHR36710">
    <property type="entry name" value="PECTINESTERASE INHIBITOR-LIKE"/>
    <property type="match status" value="1"/>
</dbReference>
<comment type="caution">
    <text evidence="6">The sequence shown here is derived from an EMBL/GenBank/DDBJ whole genome shotgun (WGS) entry which is preliminary data.</text>
</comment>
<dbReference type="SMART" id="SM00856">
    <property type="entry name" value="PMEI"/>
    <property type="match status" value="1"/>
</dbReference>
<keyword evidence="2" id="KW-1015">Disulfide bond</keyword>
<organism evidence="6 7">
    <name type="scientific">Escallonia rubra</name>
    <dbReference type="NCBI Taxonomy" id="112253"/>
    <lineage>
        <taxon>Eukaryota</taxon>
        <taxon>Viridiplantae</taxon>
        <taxon>Streptophyta</taxon>
        <taxon>Embryophyta</taxon>
        <taxon>Tracheophyta</taxon>
        <taxon>Spermatophyta</taxon>
        <taxon>Magnoliopsida</taxon>
        <taxon>eudicotyledons</taxon>
        <taxon>Gunneridae</taxon>
        <taxon>Pentapetalae</taxon>
        <taxon>asterids</taxon>
        <taxon>campanulids</taxon>
        <taxon>Escalloniales</taxon>
        <taxon>Escalloniaceae</taxon>
        <taxon>Escallonia</taxon>
    </lineage>
</organism>
<keyword evidence="1 4" id="KW-0732">Signal</keyword>
<dbReference type="SUPFAM" id="SSF101148">
    <property type="entry name" value="Plant invertase/pectin methylesterase inhibitor"/>
    <property type="match status" value="1"/>
</dbReference>
<dbReference type="PANTHER" id="PTHR36710:SF13">
    <property type="entry name" value="PUTATIVE-RELATED"/>
    <property type="match status" value="1"/>
</dbReference>
<evidence type="ECO:0000259" key="5">
    <source>
        <dbReference type="SMART" id="SM00856"/>
    </source>
</evidence>
<feature type="domain" description="Pectinesterase inhibitor" evidence="5">
    <location>
        <begin position="30"/>
        <end position="177"/>
    </location>
</feature>
<dbReference type="InterPro" id="IPR006501">
    <property type="entry name" value="Pectinesterase_inhib_dom"/>
</dbReference>
<comment type="similarity">
    <text evidence="3">Belongs to the PMEI family.</text>
</comment>
<dbReference type="InterPro" id="IPR035513">
    <property type="entry name" value="Invertase/methylesterase_inhib"/>
</dbReference>
<dbReference type="Pfam" id="PF04043">
    <property type="entry name" value="PMEI"/>
    <property type="match status" value="1"/>
</dbReference>
<evidence type="ECO:0000256" key="1">
    <source>
        <dbReference type="ARBA" id="ARBA00022729"/>
    </source>
</evidence>
<evidence type="ECO:0000313" key="6">
    <source>
        <dbReference type="EMBL" id="KAK2990204.1"/>
    </source>
</evidence>
<gene>
    <name evidence="6" type="ORF">RJ640_014656</name>
</gene>
<proteinExistence type="inferred from homology"/>
<protein>
    <recommendedName>
        <fullName evidence="5">Pectinesterase inhibitor domain-containing protein</fullName>
    </recommendedName>
</protein>
<feature type="chain" id="PRO_5041635193" description="Pectinesterase inhibitor domain-containing protein" evidence="4">
    <location>
        <begin position="24"/>
        <end position="182"/>
    </location>
</feature>
<dbReference type="InterPro" id="IPR052421">
    <property type="entry name" value="PCW_Enzyme_Inhibitor"/>
</dbReference>
<dbReference type="EMBL" id="JAVXUO010000661">
    <property type="protein sequence ID" value="KAK2990204.1"/>
    <property type="molecule type" value="Genomic_DNA"/>
</dbReference>
<evidence type="ECO:0000256" key="3">
    <source>
        <dbReference type="ARBA" id="ARBA00038471"/>
    </source>
</evidence>
<name>A0AA88RQL2_9ASTE</name>
<dbReference type="NCBIfam" id="TIGR01614">
    <property type="entry name" value="PME_inhib"/>
    <property type="match status" value="1"/>
</dbReference>
<dbReference type="AlphaFoldDB" id="A0AA88RQL2"/>
<accession>A0AA88RQL2</accession>
<evidence type="ECO:0000313" key="7">
    <source>
        <dbReference type="Proteomes" id="UP001187471"/>
    </source>
</evidence>
<keyword evidence="7" id="KW-1185">Reference proteome</keyword>
<evidence type="ECO:0000256" key="4">
    <source>
        <dbReference type="SAM" id="SignalP"/>
    </source>
</evidence>
<dbReference type="Gene3D" id="1.20.140.40">
    <property type="entry name" value="Invertase/pectin methylesterase inhibitor family protein"/>
    <property type="match status" value="1"/>
</dbReference>
<dbReference type="Proteomes" id="UP001187471">
    <property type="component" value="Unassembled WGS sequence"/>
</dbReference>
<dbReference type="FunFam" id="1.20.140.40:FF:000008">
    <property type="entry name" value="Invertase/pectin methylesterase inhibitor family protein"/>
    <property type="match status" value="1"/>
</dbReference>
<evidence type="ECO:0000256" key="2">
    <source>
        <dbReference type="ARBA" id="ARBA00023157"/>
    </source>
</evidence>